<reference evidence="1 2" key="1">
    <citation type="journal article" date="2011" name="PLoS ONE">
        <title>The complete genome sequence of Thermoproteus tenax: a physiologically versatile member of the Crenarchaeota.</title>
        <authorList>
            <person name="Siebers B."/>
            <person name="Zaparty M."/>
            <person name="Raddatz G."/>
            <person name="Tjaden B."/>
            <person name="Albers S.V."/>
            <person name="Bell S.D."/>
            <person name="Blombach F."/>
            <person name="Kletzin A."/>
            <person name="Kyrpides N."/>
            <person name="Lanz C."/>
            <person name="Plagens A."/>
            <person name="Rampp M."/>
            <person name="Rosinus A."/>
            <person name="von Jan M."/>
            <person name="Makarova K.S."/>
            <person name="Klenk H.P."/>
            <person name="Schuster S.C."/>
            <person name="Hensel R."/>
        </authorList>
    </citation>
    <scope>NUCLEOTIDE SEQUENCE [LARGE SCALE GENOMIC DNA]</scope>
    <source>
        <strain evidence="2">ATCC 35583 / DSM 2078 / JCM 9277 / NBRC 100435 / Kra 1</strain>
    </source>
</reference>
<keyword evidence="1" id="KW-0378">Hydrolase</keyword>
<dbReference type="PaxDb" id="768679-TTX_0840"/>
<dbReference type="InterPro" id="IPR008508">
    <property type="entry name" value="Bax1"/>
</dbReference>
<dbReference type="PANTHER" id="PTHR39640:SF1">
    <property type="entry name" value="DUF790 FAMILY PROTEIN"/>
    <property type="match status" value="1"/>
</dbReference>
<dbReference type="Proteomes" id="UP000002654">
    <property type="component" value="Chromosome"/>
</dbReference>
<proteinExistence type="predicted"/>
<dbReference type="PIRSF" id="PIRSF019435">
    <property type="entry name" value="UCP019435"/>
    <property type="match status" value="1"/>
</dbReference>
<protein>
    <submittedName>
        <fullName evidence="1">Nuclease of restriction endonuclease-like fold, implicated in nucleotide excision repair</fullName>
    </submittedName>
</protein>
<dbReference type="GO" id="GO:0004519">
    <property type="term" value="F:endonuclease activity"/>
    <property type="evidence" value="ECO:0007669"/>
    <property type="project" value="UniProtKB-KW"/>
</dbReference>
<keyword evidence="2" id="KW-1185">Reference proteome</keyword>
<dbReference type="PANTHER" id="PTHR39640">
    <property type="entry name" value="VNG6129C"/>
    <property type="match status" value="1"/>
</dbReference>
<keyword evidence="1" id="KW-0255">Endonuclease</keyword>
<dbReference type="OrthoDB" id="57367at2157"/>
<evidence type="ECO:0000313" key="2">
    <source>
        <dbReference type="Proteomes" id="UP000002654"/>
    </source>
</evidence>
<dbReference type="eggNOG" id="arCOG04356">
    <property type="taxonomic scope" value="Archaea"/>
</dbReference>
<dbReference type="HOGENOM" id="CLU_038336_0_0_2"/>
<dbReference type="KEGG" id="ttn:TTX_0840"/>
<gene>
    <name evidence="1" type="ordered locus">TTX_0840</name>
</gene>
<dbReference type="PATRIC" id="fig|768679.9.peg.849"/>
<dbReference type="Pfam" id="PF05626">
    <property type="entry name" value="DUF790"/>
    <property type="match status" value="1"/>
</dbReference>
<dbReference type="EMBL" id="FN869859">
    <property type="protein sequence ID" value="CCC81495.1"/>
    <property type="molecule type" value="Genomic_DNA"/>
</dbReference>
<organism evidence="1 2">
    <name type="scientific">Thermoproteus tenax (strain ATCC 35583 / DSM 2078 / JCM 9277 / NBRC 100435 / Kra 1)</name>
    <dbReference type="NCBI Taxonomy" id="768679"/>
    <lineage>
        <taxon>Archaea</taxon>
        <taxon>Thermoproteota</taxon>
        <taxon>Thermoprotei</taxon>
        <taxon>Thermoproteales</taxon>
        <taxon>Thermoproteaceae</taxon>
        <taxon>Thermoproteus</taxon>
    </lineage>
</organism>
<sequence>MLPLDLLRVKRRGDQIKPDYLLDIWPASRIIEAYKPGVKLGDARANVEKSGLPPKLARGLAHLAEKFIAVEEVNKRLLTRVRLETFREAAKAHPVVDEALRQRIIRAVAERLRLSEAEVEGALRKIHEDELAIVSAPSIAPQELVALYNTSLIQTLLFRSIRASFYVKASGSTVKELARGVKRLGLMYIARRAGEGIWIDAEGPATVLRQTERYGTRFAKLVPYVISADDWRIEAEIALRGRTYKFVDSKSTAPPLSRRDIEPVSFDSSAEQEFYARISPMCRIEREPEALVIEGRLFIPDFKIGDLYVEIVGFWTPEYLARKYEKLSSAKVPFLVLVDERLALSTWRSLPHYVVLYKERPRLSDVFKYIKPYCRPPQPRAP</sequence>
<dbReference type="AlphaFoldDB" id="G4RPK0"/>
<dbReference type="GeneID" id="11261732"/>
<name>G4RPK0_THETK</name>
<keyword evidence="1" id="KW-0540">Nuclease</keyword>
<evidence type="ECO:0000313" key="1">
    <source>
        <dbReference type="EMBL" id="CCC81495.1"/>
    </source>
</evidence>
<dbReference type="STRING" id="768679.TTX_0840"/>
<dbReference type="RefSeq" id="WP_014126751.1">
    <property type="nucleotide sequence ID" value="NC_016070.1"/>
</dbReference>
<accession>G4RPK0</accession>